<dbReference type="GO" id="GO:0004620">
    <property type="term" value="F:phospholipase activity"/>
    <property type="evidence" value="ECO:0007669"/>
    <property type="project" value="UniProtKB-ARBA"/>
</dbReference>
<keyword evidence="11" id="KW-1185">Reference proteome</keyword>
<gene>
    <name evidence="10" type="ORF">AMTR_s00038p00114760</name>
</gene>
<comment type="subcellular location">
    <subcellularLocation>
        <location evidence="1">Plastid</location>
        <location evidence="1">Chloroplast</location>
    </subcellularLocation>
</comment>
<evidence type="ECO:0000256" key="5">
    <source>
        <dbReference type="ARBA" id="ARBA00022801"/>
    </source>
</evidence>
<dbReference type="InterPro" id="IPR002921">
    <property type="entry name" value="Fungal_lipase-type"/>
</dbReference>
<dbReference type="HOGENOM" id="CLU_1697883_0_0_1"/>
<dbReference type="GO" id="GO:0009507">
    <property type="term" value="C:chloroplast"/>
    <property type="evidence" value="ECO:0007669"/>
    <property type="project" value="UniProtKB-SubCell"/>
</dbReference>
<dbReference type="InterPro" id="IPR029058">
    <property type="entry name" value="AB_hydrolase_fold"/>
</dbReference>
<dbReference type="Gramene" id="ERN14557">
    <property type="protein sequence ID" value="ERN14557"/>
    <property type="gene ID" value="AMTR_s00038p00114760"/>
</dbReference>
<accession>U5CZL2</accession>
<dbReference type="SUPFAM" id="SSF53474">
    <property type="entry name" value="alpha/beta-Hydrolases"/>
    <property type="match status" value="1"/>
</dbReference>
<sequence length="155" mass="17763">MFVGKVEEENQRKIRVPSPRGGARYRGRTTGKVWLTPWTHYCVERSYVMANSRRHAKTPSTSTPTANIVILQEIVARAAVEPESDWIGYVAVASNPDVVKKLRWRDIVFAWRGTVTYLEWVEDLKINQVKPKFGPDDKVRVESGFLDLYNSKEPA</sequence>
<dbReference type="Proteomes" id="UP000017836">
    <property type="component" value="Unassembled WGS sequence"/>
</dbReference>
<keyword evidence="7" id="KW-0442">Lipid degradation</keyword>
<evidence type="ECO:0000256" key="1">
    <source>
        <dbReference type="ARBA" id="ARBA00004229"/>
    </source>
</evidence>
<organism evidence="10 11">
    <name type="scientific">Amborella trichopoda</name>
    <dbReference type="NCBI Taxonomy" id="13333"/>
    <lineage>
        <taxon>Eukaryota</taxon>
        <taxon>Viridiplantae</taxon>
        <taxon>Streptophyta</taxon>
        <taxon>Embryophyta</taxon>
        <taxon>Tracheophyta</taxon>
        <taxon>Spermatophyta</taxon>
        <taxon>Magnoliopsida</taxon>
        <taxon>Amborellales</taxon>
        <taxon>Amborellaceae</taxon>
        <taxon>Amborella</taxon>
    </lineage>
</organism>
<dbReference type="PANTHER" id="PTHR31403">
    <property type="entry name" value="PHOSPHOLIPASE A1-IBETA2, CHLOROPLASTIC"/>
    <property type="match status" value="1"/>
</dbReference>
<dbReference type="PANTHER" id="PTHR31403:SF7">
    <property type="entry name" value="PHOSPHOLIPASE A1-IGAMMA3, CHLOROPLASTIC"/>
    <property type="match status" value="1"/>
</dbReference>
<reference evidence="11" key="1">
    <citation type="journal article" date="2013" name="Science">
        <title>The Amborella genome and the evolution of flowering plants.</title>
        <authorList>
            <consortium name="Amborella Genome Project"/>
        </authorList>
    </citation>
    <scope>NUCLEOTIDE SEQUENCE [LARGE SCALE GENOMIC DNA]</scope>
</reference>
<keyword evidence="8" id="KW-0443">Lipid metabolism</keyword>
<dbReference type="EMBL" id="KI392532">
    <property type="protein sequence ID" value="ERN14557.1"/>
    <property type="molecule type" value="Genomic_DNA"/>
</dbReference>
<name>U5CZL2_AMBTC</name>
<evidence type="ECO:0000313" key="10">
    <source>
        <dbReference type="EMBL" id="ERN14557.1"/>
    </source>
</evidence>
<dbReference type="Gene3D" id="3.40.50.1820">
    <property type="entry name" value="alpha/beta hydrolase"/>
    <property type="match status" value="1"/>
</dbReference>
<keyword evidence="5" id="KW-0378">Hydrolase</keyword>
<dbReference type="Pfam" id="PF01764">
    <property type="entry name" value="Lipase_3"/>
    <property type="match status" value="1"/>
</dbReference>
<evidence type="ECO:0000256" key="6">
    <source>
        <dbReference type="ARBA" id="ARBA00022946"/>
    </source>
</evidence>
<evidence type="ECO:0000256" key="7">
    <source>
        <dbReference type="ARBA" id="ARBA00022963"/>
    </source>
</evidence>
<evidence type="ECO:0000256" key="3">
    <source>
        <dbReference type="ARBA" id="ARBA00022528"/>
    </source>
</evidence>
<proteinExistence type="inferred from homology"/>
<keyword evidence="4" id="KW-0934">Plastid</keyword>
<evidence type="ECO:0000313" key="11">
    <source>
        <dbReference type="Proteomes" id="UP000017836"/>
    </source>
</evidence>
<feature type="domain" description="Fungal lipase-type" evidence="9">
    <location>
        <begin position="108"/>
        <end position="151"/>
    </location>
</feature>
<keyword evidence="6" id="KW-0809">Transit peptide</keyword>
<keyword evidence="3" id="KW-0150">Chloroplast</keyword>
<protein>
    <recommendedName>
        <fullName evidence="9">Fungal lipase-type domain-containing protein</fullName>
    </recommendedName>
</protein>
<evidence type="ECO:0000259" key="9">
    <source>
        <dbReference type="Pfam" id="PF01764"/>
    </source>
</evidence>
<dbReference type="eggNOG" id="KOG4569">
    <property type="taxonomic scope" value="Eukaryota"/>
</dbReference>
<dbReference type="AlphaFoldDB" id="U5CZL2"/>
<evidence type="ECO:0000256" key="8">
    <source>
        <dbReference type="ARBA" id="ARBA00023098"/>
    </source>
</evidence>
<evidence type="ECO:0000256" key="4">
    <source>
        <dbReference type="ARBA" id="ARBA00022640"/>
    </source>
</evidence>
<evidence type="ECO:0000256" key="2">
    <source>
        <dbReference type="ARBA" id="ARBA00010701"/>
    </source>
</evidence>
<comment type="similarity">
    <text evidence="2">Belongs to the AB hydrolase superfamily. Lipase family.</text>
</comment>
<dbReference type="GO" id="GO:0016042">
    <property type="term" value="P:lipid catabolic process"/>
    <property type="evidence" value="ECO:0007669"/>
    <property type="project" value="UniProtKB-KW"/>
</dbReference>